<dbReference type="PROSITE" id="PS51059">
    <property type="entry name" value="PARP_CATALYTIC"/>
    <property type="match status" value="1"/>
</dbReference>
<dbReference type="Proteomes" id="UP000886595">
    <property type="component" value="Unassembled WGS sequence"/>
</dbReference>
<dbReference type="AlphaFoldDB" id="A0A8X7WDL2"/>
<dbReference type="GO" id="GO:0003950">
    <property type="term" value="F:NAD+ poly-ADP-ribosyltransferase activity"/>
    <property type="evidence" value="ECO:0007669"/>
    <property type="project" value="InterPro"/>
</dbReference>
<evidence type="ECO:0000259" key="5">
    <source>
        <dbReference type="PROSITE" id="PS51059"/>
    </source>
</evidence>
<accession>A0A8X7WDL2</accession>
<protein>
    <recommendedName>
        <fullName evidence="9">Inactive poly [ADP-ribose] polymerase SRO5</fullName>
    </recommendedName>
</protein>
<evidence type="ECO:0000256" key="2">
    <source>
        <dbReference type="ARBA" id="ARBA00022473"/>
    </source>
</evidence>
<dbReference type="Pfam" id="PF12174">
    <property type="entry name" value="RST"/>
    <property type="match status" value="1"/>
</dbReference>
<dbReference type="PROSITE" id="PS51879">
    <property type="entry name" value="RST"/>
    <property type="match status" value="1"/>
</dbReference>
<comment type="caution">
    <text evidence="7">The sequence shown here is derived from an EMBL/GenBank/DDBJ whole genome shotgun (WGS) entry which is preliminary data.</text>
</comment>
<evidence type="ECO:0000256" key="1">
    <source>
        <dbReference type="ARBA" id="ARBA00004123"/>
    </source>
</evidence>
<comment type="subcellular location">
    <subcellularLocation>
        <location evidence="1">Nucleus</location>
    </subcellularLocation>
</comment>
<dbReference type="SUPFAM" id="SSF56399">
    <property type="entry name" value="ADP-ribosylation"/>
    <property type="match status" value="1"/>
</dbReference>
<evidence type="ECO:0008006" key="9">
    <source>
        <dbReference type="Google" id="ProtNLM"/>
    </source>
</evidence>
<proteinExistence type="predicted"/>
<evidence type="ECO:0000313" key="7">
    <source>
        <dbReference type="EMBL" id="KAG2326925.1"/>
    </source>
</evidence>
<organism evidence="7 8">
    <name type="scientific">Brassica carinata</name>
    <name type="common">Ethiopian mustard</name>
    <name type="synonym">Abyssinian cabbage</name>
    <dbReference type="NCBI Taxonomy" id="52824"/>
    <lineage>
        <taxon>Eukaryota</taxon>
        <taxon>Viridiplantae</taxon>
        <taxon>Streptophyta</taxon>
        <taxon>Embryophyta</taxon>
        <taxon>Tracheophyta</taxon>
        <taxon>Spermatophyta</taxon>
        <taxon>Magnoliopsida</taxon>
        <taxon>eudicotyledons</taxon>
        <taxon>Gunneridae</taxon>
        <taxon>Pentapetalae</taxon>
        <taxon>rosids</taxon>
        <taxon>malvids</taxon>
        <taxon>Brassicales</taxon>
        <taxon>Brassicaceae</taxon>
        <taxon>Brassiceae</taxon>
        <taxon>Brassica</taxon>
    </lineage>
</organism>
<dbReference type="InterPro" id="IPR012317">
    <property type="entry name" value="Poly(ADP-ribose)pol_cat_dom"/>
</dbReference>
<keyword evidence="4" id="KW-0539">Nucleus</keyword>
<sequence length="318" mass="35680">MDYARTELFQASLDSEQEGSTISESGSCDAYDHQPRPSFADEHGLIELLEGDRAYDLIYRNCKSGLGDQCQLLSILRNGFRTIGARAKLKSFQVFQEAVEMKHVGDEGGGGGSRVKYGWCAVTKTELKSVLEYGFSQPRNNDGSYGRGLYLSPDNALLECVKDSAPESEDGMRFLLLSRVILGKSEVVPRGSTQSCPSSPEFDSGVDDLASPKKYIVWSTHVNTHVLPEFLVCVKTPFNFNNRSPRRSRSPWMPFPVLIKALSKFLPPSQISIIQKHYRDQQNMRISRSELIQRVRRITGDKLLVHIIKAVGHKVQQH</sequence>
<evidence type="ECO:0000256" key="3">
    <source>
        <dbReference type="ARBA" id="ARBA00023016"/>
    </source>
</evidence>
<reference evidence="7 8" key="1">
    <citation type="submission" date="2020-02" db="EMBL/GenBank/DDBJ databases">
        <authorList>
            <person name="Ma Q."/>
            <person name="Huang Y."/>
            <person name="Song X."/>
            <person name="Pei D."/>
        </authorList>
    </citation>
    <scope>NUCLEOTIDE SEQUENCE [LARGE SCALE GENOMIC DNA]</scope>
    <source>
        <strain evidence="7">Sxm20200214</strain>
        <tissue evidence="7">Leaf</tissue>
    </source>
</reference>
<gene>
    <name evidence="7" type="ORF">Bca52824_009653</name>
</gene>
<dbReference type="EMBL" id="JAAMPC010000002">
    <property type="protein sequence ID" value="KAG2326925.1"/>
    <property type="molecule type" value="Genomic_DNA"/>
</dbReference>
<dbReference type="InterPro" id="IPR044964">
    <property type="entry name" value="RCD1/SRO1-5"/>
</dbReference>
<dbReference type="PANTHER" id="PTHR32263">
    <property type="entry name" value="INACTIVE POLY [ADP-RIBOSE] POLYMERASE SRO4-RELATED"/>
    <property type="match status" value="1"/>
</dbReference>
<dbReference type="GO" id="GO:0005634">
    <property type="term" value="C:nucleus"/>
    <property type="evidence" value="ECO:0007669"/>
    <property type="project" value="UniProtKB-SubCell"/>
</dbReference>
<keyword evidence="8" id="KW-1185">Reference proteome</keyword>
<name>A0A8X7WDL2_BRACI</name>
<dbReference type="Gene3D" id="3.90.228.10">
    <property type="match status" value="1"/>
</dbReference>
<keyword evidence="2" id="KW-0217">Developmental protein</keyword>
<keyword evidence="3" id="KW-0346">Stress response</keyword>
<dbReference type="PANTHER" id="PTHR32263:SF28">
    <property type="entry name" value="PARP CATALYTIC DOMAIN-CONTAINING PROTEIN"/>
    <property type="match status" value="1"/>
</dbReference>
<evidence type="ECO:0000313" key="8">
    <source>
        <dbReference type="Proteomes" id="UP000886595"/>
    </source>
</evidence>
<evidence type="ECO:0000259" key="6">
    <source>
        <dbReference type="PROSITE" id="PS51879"/>
    </source>
</evidence>
<feature type="domain" description="PARP catalytic" evidence="5">
    <location>
        <begin position="33"/>
        <end position="256"/>
    </location>
</feature>
<dbReference type="OrthoDB" id="6133115at2759"/>
<evidence type="ECO:0000256" key="4">
    <source>
        <dbReference type="ARBA" id="ARBA00023242"/>
    </source>
</evidence>
<feature type="domain" description="RST" evidence="6">
    <location>
        <begin position="246"/>
        <end position="317"/>
    </location>
</feature>
<dbReference type="InterPro" id="IPR022003">
    <property type="entry name" value="RST"/>
</dbReference>